<dbReference type="Proteomes" id="UP000187735">
    <property type="component" value="Chromosome"/>
</dbReference>
<keyword evidence="3" id="KW-1185">Reference proteome</keyword>
<proteinExistence type="predicted"/>
<accession>A0A1P8WMS0</accession>
<dbReference type="STRING" id="1891926.Fuma_05023"/>
<dbReference type="OrthoDB" id="7820209at2"/>
<evidence type="ECO:0000313" key="2">
    <source>
        <dbReference type="EMBL" id="APZ95365.1"/>
    </source>
</evidence>
<dbReference type="Pfam" id="PF20279">
    <property type="entry name" value="CTD12"/>
    <property type="match status" value="1"/>
</dbReference>
<name>A0A1P8WMS0_9PLAN</name>
<dbReference type="RefSeq" id="WP_077026538.1">
    <property type="nucleotide sequence ID" value="NZ_CP017641.1"/>
</dbReference>
<dbReference type="InterPro" id="IPR046917">
    <property type="entry name" value="ABC-3C_CTD12"/>
</dbReference>
<dbReference type="AlphaFoldDB" id="A0A1P8WMS0"/>
<evidence type="ECO:0000259" key="1">
    <source>
        <dbReference type="Pfam" id="PF20279"/>
    </source>
</evidence>
<evidence type="ECO:0000313" key="3">
    <source>
        <dbReference type="Proteomes" id="UP000187735"/>
    </source>
</evidence>
<feature type="domain" description="ABC-three component systems C-terminal" evidence="1">
    <location>
        <begin position="168"/>
        <end position="310"/>
    </location>
</feature>
<dbReference type="KEGG" id="fmr:Fuma_05023"/>
<gene>
    <name evidence="2" type="ORF">Fuma_05023</name>
</gene>
<organism evidence="2 3">
    <name type="scientific">Fuerstiella marisgermanici</name>
    <dbReference type="NCBI Taxonomy" id="1891926"/>
    <lineage>
        <taxon>Bacteria</taxon>
        <taxon>Pseudomonadati</taxon>
        <taxon>Planctomycetota</taxon>
        <taxon>Planctomycetia</taxon>
        <taxon>Planctomycetales</taxon>
        <taxon>Planctomycetaceae</taxon>
        <taxon>Fuerstiella</taxon>
    </lineage>
</organism>
<sequence length="315" mass="35632">MNISYHNLSDTQFEELVIEFCVELLGDGVQGFVTGKDGGRDARFSGKAQRIPSTSHPWSGTIIIQAKHTELLNKKFSEADFLGADSILFGEFPRIKKLVAAGELDYYILFANRRLTGVTDETVRKAIEAATGLVHSRIRLYDSSELDRLTKRFPKAVDRADLNPARAPADIDPEDLAEVIMKLAEYKVQLDELMEGDTPPPEKRITPAEKNEATGLRAEYFNSQIRPKMVDFGSIDKFLGHPDNQPYVSLYEDTAEELEAKLVAWGNSGVVYEKLLEDLICRLFARDIDLRKNRRLTRTVVFYMYCRCDIAKDIG</sequence>
<reference evidence="2 3" key="1">
    <citation type="journal article" date="2016" name="Front. Microbiol.">
        <title>Fuerstia marisgermanicae gen. nov., sp. nov., an Unusual Member of the Phylum Planctomycetes from the German Wadden Sea.</title>
        <authorList>
            <person name="Kohn T."/>
            <person name="Heuer A."/>
            <person name="Jogler M."/>
            <person name="Vollmers J."/>
            <person name="Boedeker C."/>
            <person name="Bunk B."/>
            <person name="Rast P."/>
            <person name="Borchert D."/>
            <person name="Glockner I."/>
            <person name="Freese H.M."/>
            <person name="Klenk H.P."/>
            <person name="Overmann J."/>
            <person name="Kaster A.K."/>
            <person name="Rohde M."/>
            <person name="Wiegand S."/>
            <person name="Jogler C."/>
        </authorList>
    </citation>
    <scope>NUCLEOTIDE SEQUENCE [LARGE SCALE GENOMIC DNA]</scope>
    <source>
        <strain evidence="2 3">NH11</strain>
    </source>
</reference>
<dbReference type="EMBL" id="CP017641">
    <property type="protein sequence ID" value="APZ95365.1"/>
    <property type="molecule type" value="Genomic_DNA"/>
</dbReference>
<protein>
    <recommendedName>
        <fullName evidence="1">ABC-three component systems C-terminal domain-containing protein</fullName>
    </recommendedName>
</protein>